<keyword evidence="2 7" id="KW-0813">Transport</keyword>
<feature type="domain" description="ABC transmembrane type-1" evidence="8">
    <location>
        <begin position="74"/>
        <end position="285"/>
    </location>
</feature>
<evidence type="ECO:0000313" key="10">
    <source>
        <dbReference type="Proteomes" id="UP001527099"/>
    </source>
</evidence>
<reference evidence="9 10" key="1">
    <citation type="submission" date="2022-05" db="EMBL/GenBank/DDBJ databases">
        <title>Genome Sequencing of Bee-Associated Microbes.</title>
        <authorList>
            <person name="Dunlap C."/>
        </authorList>
    </citation>
    <scope>NUCLEOTIDE SEQUENCE [LARGE SCALE GENOMIC DNA]</scope>
    <source>
        <strain evidence="9 10">NRRL B-14421</strain>
    </source>
</reference>
<dbReference type="Gene3D" id="1.10.3720.10">
    <property type="entry name" value="MetI-like"/>
    <property type="match status" value="1"/>
</dbReference>
<dbReference type="Proteomes" id="UP001527099">
    <property type="component" value="Unassembled WGS sequence"/>
</dbReference>
<evidence type="ECO:0000256" key="7">
    <source>
        <dbReference type="RuleBase" id="RU363032"/>
    </source>
</evidence>
<accession>A0ABT4GQ60</accession>
<feature type="transmembrane region" description="Helical" evidence="7">
    <location>
        <begin position="264"/>
        <end position="286"/>
    </location>
</feature>
<keyword evidence="5 7" id="KW-1133">Transmembrane helix</keyword>
<dbReference type="InterPro" id="IPR000515">
    <property type="entry name" value="MetI-like"/>
</dbReference>
<dbReference type="InterPro" id="IPR035906">
    <property type="entry name" value="MetI-like_sf"/>
</dbReference>
<dbReference type="PANTHER" id="PTHR30193:SF1">
    <property type="entry name" value="ABC TRANSPORTER PERMEASE PROTEIN YESP-RELATED"/>
    <property type="match status" value="1"/>
</dbReference>
<dbReference type="EMBL" id="JAMDMX010000245">
    <property type="protein sequence ID" value="MCY9698366.1"/>
    <property type="molecule type" value="Genomic_DNA"/>
</dbReference>
<proteinExistence type="inferred from homology"/>
<organism evidence="9 10">
    <name type="scientific">Paenibacillus alginolyticus</name>
    <dbReference type="NCBI Taxonomy" id="59839"/>
    <lineage>
        <taxon>Bacteria</taxon>
        <taxon>Bacillati</taxon>
        <taxon>Bacillota</taxon>
        <taxon>Bacilli</taxon>
        <taxon>Bacillales</taxon>
        <taxon>Paenibacillaceae</taxon>
        <taxon>Paenibacillus</taxon>
    </lineage>
</organism>
<evidence type="ECO:0000256" key="4">
    <source>
        <dbReference type="ARBA" id="ARBA00022692"/>
    </source>
</evidence>
<dbReference type="InterPro" id="IPR051393">
    <property type="entry name" value="ABC_transporter_permease"/>
</dbReference>
<keyword evidence="6 7" id="KW-0472">Membrane</keyword>
<dbReference type="PROSITE" id="PS50928">
    <property type="entry name" value="ABC_TM1"/>
    <property type="match status" value="1"/>
</dbReference>
<feature type="transmembrane region" description="Helical" evidence="7">
    <location>
        <begin position="76"/>
        <end position="99"/>
    </location>
</feature>
<feature type="transmembrane region" description="Helical" evidence="7">
    <location>
        <begin position="12"/>
        <end position="36"/>
    </location>
</feature>
<keyword evidence="4 7" id="KW-0812">Transmembrane</keyword>
<keyword evidence="3" id="KW-1003">Cell membrane</keyword>
<comment type="subcellular location">
    <subcellularLocation>
        <location evidence="1 7">Cell membrane</location>
        <topology evidence="1 7">Multi-pass membrane protein</topology>
    </subcellularLocation>
</comment>
<name>A0ABT4GQ60_9BACL</name>
<evidence type="ECO:0000313" key="9">
    <source>
        <dbReference type="EMBL" id="MCY9698366.1"/>
    </source>
</evidence>
<sequence length="300" mass="34038">MNTIVKKRKIKALIIGYLFILPSIIGFSVFVAYPLITSFYYALTEWDGFGKPKFVGFENYKYMFTVDPSFWTSIKVTFYFVILSVPASLALGLLLALLLNKNLPGIKYFRTFYYLPTVLPIIASLTLWKFIYQPQYGLANQFLNLLGLPQGTWLTDEKSALISVIINGLWQVGGTMIIFLSGLQSVPQDFYEAAQVDGSSEWTSFLKITIPMITPILFLQLILGIIGAFQGFTQVLVLTNGGPNFSTMLLNFKIFQDAFNGKMFGYAISEVSILFAIIMIFTVVTYKFSNRFVYYENDNR</sequence>
<dbReference type="CDD" id="cd06261">
    <property type="entry name" value="TM_PBP2"/>
    <property type="match status" value="1"/>
</dbReference>
<evidence type="ECO:0000259" key="8">
    <source>
        <dbReference type="PROSITE" id="PS50928"/>
    </source>
</evidence>
<evidence type="ECO:0000256" key="2">
    <source>
        <dbReference type="ARBA" id="ARBA00022448"/>
    </source>
</evidence>
<comment type="caution">
    <text evidence="9">The sequence shown here is derived from an EMBL/GenBank/DDBJ whole genome shotgun (WGS) entry which is preliminary data.</text>
</comment>
<dbReference type="PANTHER" id="PTHR30193">
    <property type="entry name" value="ABC TRANSPORTER PERMEASE PROTEIN"/>
    <property type="match status" value="1"/>
</dbReference>
<gene>
    <name evidence="9" type="ORF">M5X19_36840</name>
</gene>
<evidence type="ECO:0000256" key="6">
    <source>
        <dbReference type="ARBA" id="ARBA00023136"/>
    </source>
</evidence>
<feature type="transmembrane region" description="Helical" evidence="7">
    <location>
        <begin position="160"/>
        <end position="183"/>
    </location>
</feature>
<dbReference type="SUPFAM" id="SSF161098">
    <property type="entry name" value="MetI-like"/>
    <property type="match status" value="1"/>
</dbReference>
<evidence type="ECO:0000256" key="5">
    <source>
        <dbReference type="ARBA" id="ARBA00022989"/>
    </source>
</evidence>
<dbReference type="RefSeq" id="WP_029193314.1">
    <property type="nucleotide sequence ID" value="NZ_JAMDMW010000003.1"/>
</dbReference>
<keyword evidence="10" id="KW-1185">Reference proteome</keyword>
<protein>
    <submittedName>
        <fullName evidence="9">Sugar ABC transporter permease</fullName>
    </submittedName>
</protein>
<evidence type="ECO:0000256" key="3">
    <source>
        <dbReference type="ARBA" id="ARBA00022475"/>
    </source>
</evidence>
<comment type="similarity">
    <text evidence="7">Belongs to the binding-protein-dependent transport system permease family.</text>
</comment>
<evidence type="ECO:0000256" key="1">
    <source>
        <dbReference type="ARBA" id="ARBA00004651"/>
    </source>
</evidence>
<dbReference type="Pfam" id="PF00528">
    <property type="entry name" value="BPD_transp_1"/>
    <property type="match status" value="1"/>
</dbReference>
<feature type="transmembrane region" description="Helical" evidence="7">
    <location>
        <begin position="111"/>
        <end position="131"/>
    </location>
</feature>